<evidence type="ECO:0000259" key="3">
    <source>
        <dbReference type="Pfam" id="PF01557"/>
    </source>
</evidence>
<dbReference type="PANTHER" id="PTHR30143:SF0">
    <property type="entry name" value="2-KETO-4-PENTENOATE HYDRATASE"/>
    <property type="match status" value="1"/>
</dbReference>
<dbReference type="InterPro" id="IPR036663">
    <property type="entry name" value="Fumarylacetoacetase_C_sf"/>
</dbReference>
<dbReference type="InterPro" id="IPR050772">
    <property type="entry name" value="Hydratase-Decarb/MhpD_sf"/>
</dbReference>
<dbReference type="RefSeq" id="WP_091563514.1">
    <property type="nucleotide sequence ID" value="NZ_BNAC01000001.1"/>
</dbReference>
<feature type="region of interest" description="Disordered" evidence="2">
    <location>
        <begin position="13"/>
        <end position="32"/>
    </location>
</feature>
<dbReference type="EMBL" id="FOMD01000005">
    <property type="protein sequence ID" value="SFD64999.1"/>
    <property type="molecule type" value="Genomic_DNA"/>
</dbReference>
<proteinExistence type="predicted"/>
<name>A0A1I1U2K0_9ACTN</name>
<dbReference type="GO" id="GO:0005737">
    <property type="term" value="C:cytoplasm"/>
    <property type="evidence" value="ECO:0007669"/>
    <property type="project" value="TreeGrafter"/>
</dbReference>
<reference evidence="5" key="1">
    <citation type="submission" date="2016-10" db="EMBL/GenBank/DDBJ databases">
        <authorList>
            <person name="Varghese N."/>
            <person name="Submissions S."/>
        </authorList>
    </citation>
    <scope>NUCLEOTIDE SEQUENCE [LARGE SCALE GENOMIC DNA]</scope>
    <source>
        <strain evidence="5">DSM 45962</strain>
    </source>
</reference>
<evidence type="ECO:0000313" key="5">
    <source>
        <dbReference type="Proteomes" id="UP000199022"/>
    </source>
</evidence>
<dbReference type="OrthoDB" id="9792137at2"/>
<dbReference type="InterPro" id="IPR011234">
    <property type="entry name" value="Fumarylacetoacetase-like_C"/>
</dbReference>
<gene>
    <name evidence="4" type="ORF">SAMN05661030_3889</name>
</gene>
<sequence>MIPAGDAHQALLAARRDRQPRTRFSTSDDPLDAGWGHQVQALDRKARTAEGEVLVGMKLGLNSRAKQQTMGVPEPIVGFLTDAMDLDVRGAAAVVAGTTQARVEPEIAFRLAVDLDRAVPVWRIGDLVDGVAVALEVIDSRFVGYRFGLPDVLADNTSAAGFTVGEWTPLRRVGDLATAGCVLDVDGAVVHTAAGAAILGHPLLALSHLSRHLAAQGEVLPAGSVVLAGALTDAVPVRPGAAYGVAVRGLGSLTLRIPAQV</sequence>
<feature type="domain" description="Fumarylacetoacetase-like C-terminal" evidence="3">
    <location>
        <begin position="61"/>
        <end position="257"/>
    </location>
</feature>
<evidence type="ECO:0000313" key="4">
    <source>
        <dbReference type="EMBL" id="SFD64999.1"/>
    </source>
</evidence>
<keyword evidence="1" id="KW-0456">Lyase</keyword>
<accession>A0A1I1U2K0</accession>
<dbReference type="PANTHER" id="PTHR30143">
    <property type="entry name" value="ACID HYDRATASE"/>
    <property type="match status" value="1"/>
</dbReference>
<dbReference type="SUPFAM" id="SSF56529">
    <property type="entry name" value="FAH"/>
    <property type="match status" value="1"/>
</dbReference>
<dbReference type="STRING" id="1225127.SAMN05661030_3889"/>
<dbReference type="Proteomes" id="UP000199022">
    <property type="component" value="Unassembled WGS sequence"/>
</dbReference>
<evidence type="ECO:0000256" key="1">
    <source>
        <dbReference type="ARBA" id="ARBA00023239"/>
    </source>
</evidence>
<dbReference type="Gene3D" id="3.90.850.10">
    <property type="entry name" value="Fumarylacetoacetase-like, C-terminal domain"/>
    <property type="match status" value="1"/>
</dbReference>
<evidence type="ECO:0000256" key="2">
    <source>
        <dbReference type="SAM" id="MobiDB-lite"/>
    </source>
</evidence>
<keyword evidence="5" id="KW-1185">Reference proteome</keyword>
<protein>
    <submittedName>
        <fullName evidence="4">2-oxo-3-hexenedioate decarboxylase</fullName>
    </submittedName>
</protein>
<dbReference type="GO" id="GO:0008684">
    <property type="term" value="F:2-oxopent-4-enoate hydratase activity"/>
    <property type="evidence" value="ECO:0007669"/>
    <property type="project" value="TreeGrafter"/>
</dbReference>
<dbReference type="AlphaFoldDB" id="A0A1I1U2K0"/>
<dbReference type="Pfam" id="PF01557">
    <property type="entry name" value="FAA_hydrolase"/>
    <property type="match status" value="1"/>
</dbReference>
<organism evidence="4 5">
    <name type="scientific">Klenkia taihuensis</name>
    <dbReference type="NCBI Taxonomy" id="1225127"/>
    <lineage>
        <taxon>Bacteria</taxon>
        <taxon>Bacillati</taxon>
        <taxon>Actinomycetota</taxon>
        <taxon>Actinomycetes</taxon>
        <taxon>Geodermatophilales</taxon>
        <taxon>Geodermatophilaceae</taxon>
        <taxon>Klenkia</taxon>
    </lineage>
</organism>